<evidence type="ECO:0000313" key="1">
    <source>
        <dbReference type="EMBL" id="ADN05974.1"/>
    </source>
</evidence>
<gene>
    <name evidence="1" type="ORF">MMCf1_210</name>
</gene>
<protein>
    <submittedName>
        <fullName evidence="1">Putative 2-hydroxyglutaryl-CoA dehydrogenase activator</fullName>
    </submittedName>
</protein>
<proteinExistence type="predicted"/>
<dbReference type="AlphaFoldDB" id="G3D5G6"/>
<name>G3D5G6_9BACT</name>
<sequence length="633" mass="70323">MADGFEVDIDKELAAFEAEERARLGLEENREQWTDSMIDPFFSAKERATVTILNGGLTMAHDEFVASALKGIGYNTRSMQCADVASLRHGKEFGNKAQCNPTYFTVGNLVKELTRLRDEEGMSPQDIIDQYIYLTAGACGPCRFGMYVTEYRKALRDAGFDGFRVVLFQQQSGFKQATGEEVGLALNPTFFMALARGLFAGDVLNLLSYRIRPYEVVEGATDLAMAQVKGEVCEALEQNGSVLRALWRGRKHLAGVEVDRLRAKPKVAIIGEFWAMTTEGDGNYHLQRFVESEGGENDIQTLVNWLLYTLWEMRHDTERRMTLRGTDESYYGLEGSDVGYKMAGVWLGELALRATFATFSAAAGLKGNKLPDMDEIAKVGHSFYNNELRGGEGHMEVAKLVLNVANQKANMTLSVKPFGCMPSSGVSDGIQTVITELHPDAIYCPVETSGDGAVNFYSRVQMYMFKARERARQEHQAVLDKYGITEEQAREFLKGSRYAKPFYKAPHVVAGTSADIIHQIGPLVGKGPLGRAKIHAQRAAARSKAFVTKDLPHARQTFGKMAPYMPSLGRLIYVELKEKLPAPKEAWHNLMRRAVPKPDEVSDVEIPTSHEHISAPTPRAEPDPDNVRLQIVG</sequence>
<dbReference type="PANTHER" id="PTHR32329:SF2">
    <property type="entry name" value="BIFUNCTIONAL PROTEIN [INCLUDES 2-HYDROXYACYL-COA DEHYDRATASE (N-TER) AND ITS ACTIVATOR DOMAIN (C_TERM)"/>
    <property type="match status" value="1"/>
</dbReference>
<reference evidence="1" key="1">
    <citation type="journal article" date="2012" name="ISME J.">
        <title>Biogeography and phylogenetic diversity of a cluster of exclusively marine myxobacteria.</title>
        <authorList>
            <person name="Brinkhoff T."/>
            <person name="Fischer D."/>
            <person name="Vollmers J."/>
            <person name="Voget S."/>
            <person name="Beardsley C."/>
            <person name="Thole S."/>
            <person name="Mussmann M."/>
            <person name="Kunze B."/>
            <person name="Wagner-Dobler I."/>
            <person name="Daniel R."/>
            <person name="Simon M."/>
        </authorList>
    </citation>
    <scope>NUCLEOTIDE SEQUENCE</scope>
</reference>
<accession>G3D5G6</accession>
<dbReference type="PANTHER" id="PTHR32329">
    <property type="entry name" value="BIFUNCTIONAL PROTEIN [INCLUDES 2-HYDROXYACYL-COA DEHYDRATASE (N-TER) AND ITS ACTIVATOR DOMAIN (C_TERM)-RELATED"/>
    <property type="match status" value="1"/>
</dbReference>
<dbReference type="InterPro" id="IPR051805">
    <property type="entry name" value="Dehydratase_Activator_Redct"/>
</dbReference>
<organism evidence="1">
    <name type="scientific">uncultured Myxococcales bacterium</name>
    <dbReference type="NCBI Taxonomy" id="253830"/>
    <lineage>
        <taxon>Bacteria</taxon>
        <taxon>Pseudomonadati</taxon>
        <taxon>Myxococcota</taxon>
        <taxon>Myxococcia</taxon>
        <taxon>Myxococcales</taxon>
        <taxon>environmental samples</taxon>
    </lineage>
</organism>
<dbReference type="EMBL" id="HQ191475">
    <property type="protein sequence ID" value="ADN05974.1"/>
    <property type="molecule type" value="Genomic_DNA"/>
</dbReference>